<evidence type="ECO:0000256" key="4">
    <source>
        <dbReference type="ARBA" id="ARBA00009461"/>
    </source>
</evidence>
<comment type="caution">
    <text evidence="10">The sequence shown here is derived from an EMBL/GenBank/DDBJ whole genome shotgun (WGS) entry which is preliminary data.</text>
</comment>
<dbReference type="GO" id="GO:0005737">
    <property type="term" value="C:cytoplasm"/>
    <property type="evidence" value="ECO:0007669"/>
    <property type="project" value="UniProtKB-SubCell"/>
</dbReference>
<evidence type="ECO:0000256" key="7">
    <source>
        <dbReference type="ARBA" id="ARBA00023242"/>
    </source>
</evidence>
<sequence length="554" mass="61394">MTIPTGQLHLASTQQRRVGLTRSGYTHAPLLQSLNTANASKGNSPSQMAPKTATKRVKAEVEILPVKEDLDEDIARLPDTSSDEGEDPSDIKGTNFVRGSSRVEEPVPESKPSPSSKAGTNGGTKKGNAVGIQRGTRSRNVALTSSTSSVGSAGSTKRKGDDLTPMLGKGQIDVFGDMRHGKKVKTKYGSKPEVRILVSKKKQKDKFKVYDQVDDSPQKSDTSKQLKVVSDIETSPESTPKRAKFKSTSDIDSPMPTGKEQKSLKKYDMDDLSDSDDVSAMRATTKLQLPPENATPEKQKEGFKAYAIGLEPDLISKAKSLIDKDRDELAPISQSMEEYDFSTMTQQARCPMCGTIVDPDEIRAYSKNGVMNIRTQEKFCRDHKTRTAQDDWEIKNYPTIDWGNLDTRIAKHHAFIKKLINGQHSYYRELMDDTVLGGKDRNLMKMTSNLTPGYYGARGLRIFSENIMCKFTPLLKKRLPHDPVMSARGFTAYVQSVLVPELVVRLIMEDMDVDVEKGREILADSVSAGELLNEEIKDVVTRKVVDSECEDESD</sequence>
<feature type="region of interest" description="Disordered" evidence="8">
    <location>
        <begin position="36"/>
        <end position="264"/>
    </location>
</feature>
<feature type="compositionally biased region" description="Low complexity" evidence="8">
    <location>
        <begin position="141"/>
        <end position="155"/>
    </location>
</feature>
<reference evidence="10" key="1">
    <citation type="submission" date="2021-02" db="EMBL/GenBank/DDBJ databases">
        <title>Genome sequence Cadophora malorum strain M34.</title>
        <authorList>
            <person name="Stefanovic E."/>
            <person name="Vu D."/>
            <person name="Scully C."/>
            <person name="Dijksterhuis J."/>
            <person name="Roader J."/>
            <person name="Houbraken J."/>
        </authorList>
    </citation>
    <scope>NUCLEOTIDE SEQUENCE</scope>
    <source>
        <strain evidence="10">M34</strain>
    </source>
</reference>
<comment type="function">
    <text evidence="1">May be involved in a process influencing telomere capping.</text>
</comment>
<keyword evidence="7" id="KW-0539">Nucleus</keyword>
<feature type="domain" description="Restriction of telomere capping protein 4 C-terminal" evidence="9">
    <location>
        <begin position="419"/>
        <end position="535"/>
    </location>
</feature>
<dbReference type="GO" id="GO:0005634">
    <property type="term" value="C:nucleus"/>
    <property type="evidence" value="ECO:0007669"/>
    <property type="project" value="UniProtKB-SubCell"/>
</dbReference>
<evidence type="ECO:0000256" key="2">
    <source>
        <dbReference type="ARBA" id="ARBA00004123"/>
    </source>
</evidence>
<dbReference type="InterPro" id="IPR039024">
    <property type="entry name" value="RTC4"/>
</dbReference>
<dbReference type="InterPro" id="IPR028094">
    <property type="entry name" value="RTC4_C"/>
</dbReference>
<dbReference type="AlphaFoldDB" id="A0A8H7WLC5"/>
<evidence type="ECO:0000256" key="3">
    <source>
        <dbReference type="ARBA" id="ARBA00004496"/>
    </source>
</evidence>
<evidence type="ECO:0000256" key="8">
    <source>
        <dbReference type="SAM" id="MobiDB-lite"/>
    </source>
</evidence>
<dbReference type="PANTHER" id="PTHR41391">
    <property type="entry name" value="RESTRICTION OF TELOMERE CAPPING PROTEIN 4"/>
    <property type="match status" value="1"/>
</dbReference>
<comment type="subcellular location">
    <subcellularLocation>
        <location evidence="3">Cytoplasm</location>
    </subcellularLocation>
    <subcellularLocation>
        <location evidence="2">Nucleus</location>
    </subcellularLocation>
</comment>
<evidence type="ECO:0000256" key="6">
    <source>
        <dbReference type="ARBA" id="ARBA00022490"/>
    </source>
</evidence>
<accession>A0A8H7WLC5</accession>
<evidence type="ECO:0000256" key="5">
    <source>
        <dbReference type="ARBA" id="ARBA00015162"/>
    </source>
</evidence>
<dbReference type="PANTHER" id="PTHR41391:SF1">
    <property type="entry name" value="RESTRICTION OF TELOMERE CAPPING PROTEIN 4"/>
    <property type="match status" value="1"/>
</dbReference>
<protein>
    <recommendedName>
        <fullName evidence="5">Restriction of telomere capping protein 4</fullName>
    </recommendedName>
</protein>
<dbReference type="EMBL" id="JAFJYH010000001">
    <property type="protein sequence ID" value="KAG4426797.1"/>
    <property type="molecule type" value="Genomic_DNA"/>
</dbReference>
<name>A0A8H7WLC5_9HELO</name>
<dbReference type="OrthoDB" id="128308at2759"/>
<dbReference type="Proteomes" id="UP000664132">
    <property type="component" value="Unassembled WGS sequence"/>
</dbReference>
<organism evidence="10 11">
    <name type="scientific">Cadophora malorum</name>
    <dbReference type="NCBI Taxonomy" id="108018"/>
    <lineage>
        <taxon>Eukaryota</taxon>
        <taxon>Fungi</taxon>
        <taxon>Dikarya</taxon>
        <taxon>Ascomycota</taxon>
        <taxon>Pezizomycotina</taxon>
        <taxon>Leotiomycetes</taxon>
        <taxon>Helotiales</taxon>
        <taxon>Ploettnerulaceae</taxon>
        <taxon>Cadophora</taxon>
    </lineage>
</organism>
<keyword evidence="11" id="KW-1185">Reference proteome</keyword>
<gene>
    <name evidence="10" type="ORF">IFR04_000228</name>
</gene>
<feature type="compositionally biased region" description="Basic and acidic residues" evidence="8">
    <location>
        <begin position="206"/>
        <end position="224"/>
    </location>
</feature>
<feature type="compositionally biased region" description="Low complexity" evidence="8">
    <location>
        <begin position="110"/>
        <end position="119"/>
    </location>
</feature>
<comment type="similarity">
    <text evidence="4">Belongs to the RTC4 family.</text>
</comment>
<feature type="compositionally biased region" description="Basic and acidic residues" evidence="8">
    <location>
        <begin position="57"/>
        <end position="76"/>
    </location>
</feature>
<keyword evidence="6" id="KW-0963">Cytoplasm</keyword>
<dbReference type="Pfam" id="PF14474">
    <property type="entry name" value="RTC4"/>
    <property type="match status" value="1"/>
</dbReference>
<feature type="compositionally biased region" description="Polar residues" evidence="8">
    <location>
        <begin position="36"/>
        <end position="49"/>
    </location>
</feature>
<evidence type="ECO:0000313" key="11">
    <source>
        <dbReference type="Proteomes" id="UP000664132"/>
    </source>
</evidence>
<evidence type="ECO:0000313" key="10">
    <source>
        <dbReference type="EMBL" id="KAG4426797.1"/>
    </source>
</evidence>
<dbReference type="SMART" id="SM01312">
    <property type="entry name" value="RTC4"/>
    <property type="match status" value="1"/>
</dbReference>
<proteinExistence type="inferred from homology"/>
<evidence type="ECO:0000256" key="1">
    <source>
        <dbReference type="ARBA" id="ARBA00002738"/>
    </source>
</evidence>
<evidence type="ECO:0000259" key="9">
    <source>
        <dbReference type="SMART" id="SM01312"/>
    </source>
</evidence>